<feature type="domain" description="Glycosyl transferase family 25" evidence="1">
    <location>
        <begin position="2"/>
        <end position="176"/>
    </location>
</feature>
<dbReference type="RefSeq" id="WP_022612780.1">
    <property type="nucleotide sequence ID" value="NZ_LK391965.1"/>
</dbReference>
<dbReference type="Pfam" id="PF01755">
    <property type="entry name" value="Glyco_transf_25"/>
    <property type="match status" value="1"/>
</dbReference>
<dbReference type="CDD" id="cd06532">
    <property type="entry name" value="Glyco_transf_25"/>
    <property type="match status" value="1"/>
</dbReference>
<dbReference type="AlphaFoldDB" id="A0AAV2VUY4"/>
<proteinExistence type="predicted"/>
<evidence type="ECO:0000259" key="1">
    <source>
        <dbReference type="Pfam" id="PF01755"/>
    </source>
</evidence>
<gene>
    <name evidence="2" type="ORF">VIBNISOn1_480034</name>
</gene>
<comment type="caution">
    <text evidence="2">The sequence shown here is derived from an EMBL/GenBank/DDBJ whole genome shotgun (WGS) entry which is preliminary data.</text>
</comment>
<dbReference type="InterPro" id="IPR002654">
    <property type="entry name" value="Glyco_trans_25"/>
</dbReference>
<evidence type="ECO:0000313" key="3">
    <source>
        <dbReference type="Proteomes" id="UP000018211"/>
    </source>
</evidence>
<sequence length="243" mass="27890">MDIFIISLAEATERRSRITSILDEAKLDYSIFDAVNGHKGLPSELIGLPDDHFRKVYKSRPLSSGERGCYASHYLLWQKCIELGKPIVVLEDDAIPLDGFSNTLSKLKELHTKYGYIRLETQSGRQSRVQSVDESFDLVYWDSNDMRTGGYSISPAGAKAFLEASSRWCYSVDYFIGSSYLHKVPSVGIEPPIVSAPNDLGTHIQLDAKTKVHFLYKITRESYRFYRFCRMRLWNLMWKKHVS</sequence>
<reference evidence="2 3" key="1">
    <citation type="journal article" date="2013" name="ISME J.">
        <title>Comparative genomics of pathogenic lineages of Vibrio nigripulchritudo identifies virulence-associated traits.</title>
        <authorList>
            <person name="Goudenege D."/>
            <person name="Labreuche Y."/>
            <person name="Krin E."/>
            <person name="Ansquer D."/>
            <person name="Mangenot S."/>
            <person name="Calteau A."/>
            <person name="Medigue C."/>
            <person name="Mazel D."/>
            <person name="Polz M.F."/>
            <person name="Le Roux F."/>
        </authorList>
    </citation>
    <scope>NUCLEOTIDE SEQUENCE [LARGE SCALE GENOMIC DNA]</scope>
    <source>
        <strain evidence="2 3">SOn1</strain>
    </source>
</reference>
<accession>A0AAV2VUY4</accession>
<name>A0AAV2VUY4_9VIBR</name>
<dbReference type="EMBL" id="CAOF01000140">
    <property type="protein sequence ID" value="CCO48235.1"/>
    <property type="molecule type" value="Genomic_DNA"/>
</dbReference>
<organism evidence="2 3">
    <name type="scientific">Vibrio nigripulchritudo SOn1</name>
    <dbReference type="NCBI Taxonomy" id="1238450"/>
    <lineage>
        <taxon>Bacteria</taxon>
        <taxon>Pseudomonadati</taxon>
        <taxon>Pseudomonadota</taxon>
        <taxon>Gammaproteobacteria</taxon>
        <taxon>Vibrionales</taxon>
        <taxon>Vibrionaceae</taxon>
        <taxon>Vibrio</taxon>
    </lineage>
</organism>
<dbReference type="Proteomes" id="UP000018211">
    <property type="component" value="Unassembled WGS sequence"/>
</dbReference>
<evidence type="ECO:0000313" key="2">
    <source>
        <dbReference type="EMBL" id="CCO48235.1"/>
    </source>
</evidence>
<protein>
    <submittedName>
        <fullName evidence="2">Lex2B protein (Lipooligosaccharide 5G8 epitope biosynthesis-associated protein)</fullName>
    </submittedName>
</protein>